<feature type="transmembrane region" description="Helical" evidence="9">
    <location>
        <begin position="7"/>
        <end position="25"/>
    </location>
</feature>
<keyword evidence="8" id="KW-0830">Ubiquinone</keyword>
<reference evidence="10" key="1">
    <citation type="journal article" date="2016" name="Gene">
        <title>Syllidae mitochondrial gene order is unusually variable for Annelida.</title>
        <authorList>
            <person name="Aguado M.T."/>
            <person name="Richter S."/>
            <person name="Sontowski R."/>
            <person name="Golombek A."/>
            <person name="Struck T.H."/>
            <person name="Bleidorn C."/>
        </authorList>
    </citation>
    <scope>NUCLEOTIDE SEQUENCE</scope>
</reference>
<dbReference type="InterPro" id="IPR018086">
    <property type="entry name" value="NADH_UbQ_OxRdtase_su1_CS"/>
</dbReference>
<keyword evidence="4 7" id="KW-0812">Transmembrane</keyword>
<dbReference type="RefSeq" id="YP_009307950.1">
    <property type="nucleotide sequence ID" value="NC_031403.1"/>
</dbReference>
<dbReference type="HAMAP" id="MF_01350">
    <property type="entry name" value="NDH1_NuoH"/>
    <property type="match status" value="1"/>
</dbReference>
<evidence type="ECO:0000256" key="7">
    <source>
        <dbReference type="RuleBase" id="RU000471"/>
    </source>
</evidence>
<dbReference type="CTD" id="4535"/>
<dbReference type="InterPro" id="IPR001694">
    <property type="entry name" value="NADH_UbQ_OxRdtase_su1/FPO"/>
</dbReference>
<feature type="transmembrane region" description="Helical" evidence="9">
    <location>
        <begin position="251"/>
        <end position="270"/>
    </location>
</feature>
<protein>
    <recommendedName>
        <fullName evidence="3 8">NADH-ubiquinone oxidoreductase chain 1</fullName>
        <ecNumber evidence="8">7.1.1.2</ecNumber>
    </recommendedName>
</protein>
<evidence type="ECO:0000256" key="8">
    <source>
        <dbReference type="RuleBase" id="RU000473"/>
    </source>
</evidence>
<evidence type="ECO:0000256" key="6">
    <source>
        <dbReference type="ARBA" id="ARBA00023136"/>
    </source>
</evidence>
<feature type="transmembrane region" description="Helical" evidence="9">
    <location>
        <begin position="102"/>
        <end position="125"/>
    </location>
</feature>
<evidence type="ECO:0000313" key="10">
    <source>
        <dbReference type="EMBL" id="AOR87123.1"/>
    </source>
</evidence>
<feature type="transmembrane region" description="Helical" evidence="9">
    <location>
        <begin position="219"/>
        <end position="244"/>
    </location>
</feature>
<dbReference type="GO" id="GO:0009060">
    <property type="term" value="P:aerobic respiration"/>
    <property type="evidence" value="ECO:0007669"/>
    <property type="project" value="TreeGrafter"/>
</dbReference>
<dbReference type="GO" id="GO:0008137">
    <property type="term" value="F:NADH dehydrogenase (ubiquinone) activity"/>
    <property type="evidence" value="ECO:0007669"/>
    <property type="project" value="UniProtKB-EC"/>
</dbReference>
<geneLocation type="mitochondrion" evidence="10"/>
<comment type="catalytic activity">
    <reaction evidence="8">
        <text>a ubiquinone + NADH + 5 H(+)(in) = a ubiquinol + NAD(+) + 4 H(+)(out)</text>
        <dbReference type="Rhea" id="RHEA:29091"/>
        <dbReference type="Rhea" id="RHEA-COMP:9565"/>
        <dbReference type="Rhea" id="RHEA-COMP:9566"/>
        <dbReference type="ChEBI" id="CHEBI:15378"/>
        <dbReference type="ChEBI" id="CHEBI:16389"/>
        <dbReference type="ChEBI" id="CHEBI:17976"/>
        <dbReference type="ChEBI" id="CHEBI:57540"/>
        <dbReference type="ChEBI" id="CHEBI:57945"/>
        <dbReference type="EC" id="7.1.1.2"/>
    </reaction>
</comment>
<keyword evidence="6 9" id="KW-0472">Membrane</keyword>
<feature type="transmembrane region" description="Helical" evidence="9">
    <location>
        <begin position="71"/>
        <end position="90"/>
    </location>
</feature>
<feature type="transmembrane region" description="Helical" evidence="9">
    <location>
        <begin position="170"/>
        <end position="188"/>
    </location>
</feature>
<sequence>MLSFPSLMIISYIIILLAMAFFTLFEQKILGYSQLRKGPNKVSLWGVPQPLADALKLFTKEITWPLLSNKVLFMLSPFFTLLLAILLWSLMPSPFPMFSMKYGLLFFLCVSSLSVYTILAAGWASNSKYSLLGALRSIAQTVSYEVSMSIILLSPLMMLKSFNTEELFSFQYNILIFCPVIFILWFTTTLAETNRSPFDLAEGESELVSGFNTEYSGGLFTIIFMAEYLNILMMSLLSTLLFLNNFHILELNLLFLSFKTMFMAYMFIWARATLPRMRYDFLMNFTWKGILPFSLIFLMIPLIISL</sequence>
<accession>A0A1C9UZC4</accession>
<keyword evidence="7" id="KW-0520">NAD</keyword>
<dbReference type="EC" id="7.1.1.2" evidence="8"/>
<evidence type="ECO:0000256" key="3">
    <source>
        <dbReference type="ARBA" id="ARBA00021009"/>
    </source>
</evidence>
<dbReference type="AlphaFoldDB" id="A0A1C9UZC4"/>
<dbReference type="GO" id="GO:0005743">
    <property type="term" value="C:mitochondrial inner membrane"/>
    <property type="evidence" value="ECO:0007669"/>
    <property type="project" value="UniProtKB-SubCell"/>
</dbReference>
<evidence type="ECO:0000256" key="2">
    <source>
        <dbReference type="ARBA" id="ARBA00010535"/>
    </source>
</evidence>
<evidence type="ECO:0000256" key="9">
    <source>
        <dbReference type="SAM" id="Phobius"/>
    </source>
</evidence>
<dbReference type="PANTHER" id="PTHR11432:SF3">
    <property type="entry name" value="NADH-UBIQUINONE OXIDOREDUCTASE CHAIN 1"/>
    <property type="match status" value="1"/>
</dbReference>
<evidence type="ECO:0000256" key="5">
    <source>
        <dbReference type="ARBA" id="ARBA00022989"/>
    </source>
</evidence>
<keyword evidence="5 9" id="KW-1133">Transmembrane helix</keyword>
<organism evidence="10">
    <name type="scientific">Myrianida brachycephala</name>
    <name type="common">Marine polychaete worm</name>
    <name type="synonym">Autolytus brachycephalus</name>
    <dbReference type="NCBI Taxonomy" id="884646"/>
    <lineage>
        <taxon>Eukaryota</taxon>
        <taxon>Metazoa</taxon>
        <taxon>Spiralia</taxon>
        <taxon>Lophotrochozoa</taxon>
        <taxon>Annelida</taxon>
        <taxon>Polychaeta</taxon>
        <taxon>Errantia</taxon>
        <taxon>Phyllodocida</taxon>
        <taxon>Syllidae</taxon>
        <taxon>Myrianida</taxon>
    </lineage>
</organism>
<comment type="subcellular location">
    <subcellularLocation>
        <location evidence="1">Membrane</location>
        <topology evidence="1">Multi-pass membrane protein</topology>
    </subcellularLocation>
    <subcellularLocation>
        <location evidence="7">Mitochondrion inner membrane</location>
        <topology evidence="7">Multi-pass membrane protein</topology>
    </subcellularLocation>
</comment>
<dbReference type="EMBL" id="KX752424">
    <property type="protein sequence ID" value="AOR87123.1"/>
    <property type="molecule type" value="Genomic_DNA"/>
</dbReference>
<feature type="transmembrane region" description="Helical" evidence="9">
    <location>
        <begin position="285"/>
        <end position="304"/>
    </location>
</feature>
<dbReference type="Pfam" id="PF00146">
    <property type="entry name" value="NADHdh"/>
    <property type="match status" value="1"/>
</dbReference>
<dbReference type="GeneID" id="29291481"/>
<proteinExistence type="inferred from homology"/>
<comment type="similarity">
    <text evidence="2 7">Belongs to the complex I subunit 1 family.</text>
</comment>
<dbReference type="PROSITE" id="PS00667">
    <property type="entry name" value="COMPLEX1_ND1_1"/>
    <property type="match status" value="1"/>
</dbReference>
<name>A0A1C9UZC4_MYRBC</name>
<evidence type="ECO:0000256" key="1">
    <source>
        <dbReference type="ARBA" id="ARBA00004141"/>
    </source>
</evidence>
<keyword evidence="8 10" id="KW-0496">Mitochondrion</keyword>
<dbReference type="PANTHER" id="PTHR11432">
    <property type="entry name" value="NADH DEHYDROGENASE SUBUNIT 1"/>
    <property type="match status" value="1"/>
</dbReference>
<dbReference type="PROSITE" id="PS00668">
    <property type="entry name" value="COMPLEX1_ND1_2"/>
    <property type="match status" value="1"/>
</dbReference>
<evidence type="ECO:0000256" key="4">
    <source>
        <dbReference type="ARBA" id="ARBA00022692"/>
    </source>
</evidence>
<gene>
    <name evidence="10" type="primary">ND1</name>
</gene>
<dbReference type="GO" id="GO:0003954">
    <property type="term" value="F:NADH dehydrogenase activity"/>
    <property type="evidence" value="ECO:0007669"/>
    <property type="project" value="TreeGrafter"/>
</dbReference>